<dbReference type="STRING" id="40215.BVL33_05920"/>
<dbReference type="Proteomes" id="UP000253688">
    <property type="component" value="Unassembled WGS sequence"/>
</dbReference>
<reference evidence="2 3" key="1">
    <citation type="submission" date="2018-04" db="EMBL/GenBank/DDBJ databases">
        <title>Acinetobacter junii Genome sequencing and assembly.</title>
        <authorList>
            <person name="Su J."/>
            <person name="Rensing C."/>
            <person name="Mazhar H.S."/>
        </authorList>
    </citation>
    <scope>NUCLEOTIDE SEQUENCE [LARGE SCALE GENOMIC DNA]</scope>
    <source>
        <strain evidence="2 3">SC22</strain>
    </source>
</reference>
<name>A0A365PL02_ACIJU</name>
<gene>
    <name evidence="2" type="ORF">DC346_04185</name>
</gene>
<sequence>MHIFDELIDTNRRLLEDFQVCEEISCFFEALDLLDSDINLFGLFEQKKQNLHYLQVRTNLLNRFFQLIRECMNSNEVKIAIQKRTQKCAAQLKGCRKLIDACFERHSKLLVLRIDFGFKVPDEIWQSNYHFKDLKHEFHSRDNLKLLKNLLKQFMNNRRHNSILNKIFAYIIKFEHGIKKGFHAHAILFLNGNECMKDGYYANQITEYWNKLTHGNGCTYNCNKAKHKYKRLGIGMINHLDREKRIVLDKCLQYLCKADQSFIFRALDSSEYRAIQKSQKPKKISNAGRPRRASISSSVIKKSEGK</sequence>
<organism evidence="2 3">
    <name type="scientific">Acinetobacter junii</name>
    <dbReference type="NCBI Taxonomy" id="40215"/>
    <lineage>
        <taxon>Bacteria</taxon>
        <taxon>Pseudomonadati</taxon>
        <taxon>Pseudomonadota</taxon>
        <taxon>Gammaproteobacteria</taxon>
        <taxon>Moraxellales</taxon>
        <taxon>Moraxellaceae</taxon>
        <taxon>Acinetobacter</taxon>
    </lineage>
</organism>
<accession>A0A365PL02</accession>
<evidence type="ECO:0000313" key="2">
    <source>
        <dbReference type="EMBL" id="RBA49106.1"/>
    </source>
</evidence>
<dbReference type="EMBL" id="QEWH01000022">
    <property type="protein sequence ID" value="RBA49106.1"/>
    <property type="molecule type" value="Genomic_DNA"/>
</dbReference>
<evidence type="ECO:0000313" key="3">
    <source>
        <dbReference type="Proteomes" id="UP000253688"/>
    </source>
</evidence>
<protein>
    <recommendedName>
        <fullName evidence="4">Inovirus Gp2 family protein</fullName>
    </recommendedName>
</protein>
<evidence type="ECO:0000256" key="1">
    <source>
        <dbReference type="SAM" id="MobiDB-lite"/>
    </source>
</evidence>
<proteinExistence type="predicted"/>
<dbReference type="AlphaFoldDB" id="A0A365PL02"/>
<feature type="region of interest" description="Disordered" evidence="1">
    <location>
        <begin position="277"/>
        <end position="306"/>
    </location>
</feature>
<comment type="caution">
    <text evidence="2">The sequence shown here is derived from an EMBL/GenBank/DDBJ whole genome shotgun (WGS) entry which is preliminary data.</text>
</comment>
<evidence type="ECO:0008006" key="4">
    <source>
        <dbReference type="Google" id="ProtNLM"/>
    </source>
</evidence>